<organism evidence="2 3">
    <name type="scientific">Ceratopteris richardii</name>
    <name type="common">Triangle waterfern</name>
    <dbReference type="NCBI Taxonomy" id="49495"/>
    <lineage>
        <taxon>Eukaryota</taxon>
        <taxon>Viridiplantae</taxon>
        <taxon>Streptophyta</taxon>
        <taxon>Embryophyta</taxon>
        <taxon>Tracheophyta</taxon>
        <taxon>Polypodiopsida</taxon>
        <taxon>Polypodiidae</taxon>
        <taxon>Polypodiales</taxon>
        <taxon>Pteridineae</taxon>
        <taxon>Pteridaceae</taxon>
        <taxon>Parkerioideae</taxon>
        <taxon>Ceratopteris</taxon>
    </lineage>
</organism>
<evidence type="ECO:0008006" key="4">
    <source>
        <dbReference type="Google" id="ProtNLM"/>
    </source>
</evidence>
<accession>A0A8T2TM50</accession>
<gene>
    <name evidence="2" type="ORF">KP509_12G057800</name>
</gene>
<evidence type="ECO:0000313" key="3">
    <source>
        <dbReference type="Proteomes" id="UP000825935"/>
    </source>
</evidence>
<name>A0A8T2TM50_CERRI</name>
<comment type="caution">
    <text evidence="2">The sequence shown here is derived from an EMBL/GenBank/DDBJ whole genome shotgun (WGS) entry which is preliminary data.</text>
</comment>
<evidence type="ECO:0000256" key="1">
    <source>
        <dbReference type="SAM" id="MobiDB-lite"/>
    </source>
</evidence>
<protein>
    <recommendedName>
        <fullName evidence="4">AP2/ERF domain-containing protein</fullName>
    </recommendedName>
</protein>
<dbReference type="OrthoDB" id="10606408at2759"/>
<proteinExistence type="predicted"/>
<evidence type="ECO:0000313" key="2">
    <source>
        <dbReference type="EMBL" id="KAH7423490.1"/>
    </source>
</evidence>
<feature type="region of interest" description="Disordered" evidence="1">
    <location>
        <begin position="154"/>
        <end position="219"/>
    </location>
</feature>
<dbReference type="EMBL" id="CM035417">
    <property type="protein sequence ID" value="KAH7423490.1"/>
    <property type="molecule type" value="Genomic_DNA"/>
</dbReference>
<dbReference type="Proteomes" id="UP000825935">
    <property type="component" value="Chromosome 12"/>
</dbReference>
<reference evidence="2" key="1">
    <citation type="submission" date="2021-08" db="EMBL/GenBank/DDBJ databases">
        <title>WGS assembly of Ceratopteris richardii.</title>
        <authorList>
            <person name="Marchant D.B."/>
            <person name="Chen G."/>
            <person name="Jenkins J."/>
            <person name="Shu S."/>
            <person name="Leebens-Mack J."/>
            <person name="Grimwood J."/>
            <person name="Schmutz J."/>
            <person name="Soltis P."/>
            <person name="Soltis D."/>
            <person name="Chen Z.-H."/>
        </authorList>
    </citation>
    <scope>NUCLEOTIDE SEQUENCE</scope>
    <source>
        <strain evidence="2">Whitten #5841</strain>
        <tissue evidence="2">Leaf</tissue>
    </source>
</reference>
<dbReference type="AlphaFoldDB" id="A0A8T2TM50"/>
<sequence>MVTNHLDKIFDTHSKFPGVQLKRSKTNQHSYQVEVKVRGAVPSRNINFGTYDSLERAKRAYNYGSYILYGKVDDLPYFSRKDNRKLEAICPEPLREQLKGYIMDRNADKIIEMRNQYIKKYVADCQCAEDSSEFRTRVRAYWRALDMSRGQVDPALLPEDDAQGPGNSPAHLQPPDLTEGDTNAMHEEAHCDTGEANVDQHESEGTAEENRTANNMHDEPERRQAMDGIFVHQEEQNVLISNHAQMRGFAFRNKRSSGDAEYSNLPKHYYGIITHTDFRWYIPLNKQRN</sequence>
<keyword evidence="3" id="KW-1185">Reference proteome</keyword>
<feature type="compositionally biased region" description="Basic and acidic residues" evidence="1">
    <location>
        <begin position="184"/>
        <end position="219"/>
    </location>
</feature>